<dbReference type="GO" id="GO:0005737">
    <property type="term" value="C:cytoplasm"/>
    <property type="evidence" value="ECO:0007669"/>
    <property type="project" value="TreeGrafter"/>
</dbReference>
<dbReference type="Pfam" id="PF03099">
    <property type="entry name" value="BPL_LplA_LipB"/>
    <property type="match status" value="1"/>
</dbReference>
<dbReference type="KEGG" id="gtt:GUITHDRAFT_144527"/>
<evidence type="ECO:0000313" key="6">
    <source>
        <dbReference type="Proteomes" id="UP000011087"/>
    </source>
</evidence>
<organism evidence="4">
    <name type="scientific">Guillardia theta (strain CCMP2712)</name>
    <name type="common">Cryptophyte</name>
    <dbReference type="NCBI Taxonomy" id="905079"/>
    <lineage>
        <taxon>Eukaryota</taxon>
        <taxon>Cryptophyceae</taxon>
        <taxon>Pyrenomonadales</taxon>
        <taxon>Geminigeraceae</taxon>
        <taxon>Guillardia</taxon>
    </lineage>
</organism>
<gene>
    <name evidence="4" type="ORF">GUITHDRAFT_144527</name>
</gene>
<dbReference type="AlphaFoldDB" id="L1IP39"/>
<keyword evidence="2" id="KW-0436">Ligase</keyword>
<dbReference type="OMA" id="GHEENMS"/>
<dbReference type="PROSITE" id="PS51733">
    <property type="entry name" value="BPL_LPL_CATALYTIC"/>
    <property type="match status" value="1"/>
</dbReference>
<dbReference type="InterPro" id="IPR004143">
    <property type="entry name" value="BPL_LPL_catalytic"/>
</dbReference>
<reference evidence="6" key="2">
    <citation type="submission" date="2012-11" db="EMBL/GenBank/DDBJ databases">
        <authorList>
            <person name="Kuo A."/>
            <person name="Curtis B.A."/>
            <person name="Tanifuji G."/>
            <person name="Burki F."/>
            <person name="Gruber A."/>
            <person name="Irimia M."/>
            <person name="Maruyama S."/>
            <person name="Arias M.C."/>
            <person name="Ball S.G."/>
            <person name="Gile G.H."/>
            <person name="Hirakawa Y."/>
            <person name="Hopkins J.F."/>
            <person name="Rensing S.A."/>
            <person name="Schmutz J."/>
            <person name="Symeonidi A."/>
            <person name="Elias M."/>
            <person name="Eveleigh R.J."/>
            <person name="Herman E.K."/>
            <person name="Klute M.J."/>
            <person name="Nakayama T."/>
            <person name="Obornik M."/>
            <person name="Reyes-Prieto A."/>
            <person name="Armbrust E.V."/>
            <person name="Aves S.J."/>
            <person name="Beiko R.G."/>
            <person name="Coutinho P."/>
            <person name="Dacks J.B."/>
            <person name="Durnford D.G."/>
            <person name="Fast N.M."/>
            <person name="Green B.R."/>
            <person name="Grisdale C."/>
            <person name="Hempe F."/>
            <person name="Henrissat B."/>
            <person name="Hoppner M.P."/>
            <person name="Ishida K.-I."/>
            <person name="Kim E."/>
            <person name="Koreny L."/>
            <person name="Kroth P.G."/>
            <person name="Liu Y."/>
            <person name="Malik S.-B."/>
            <person name="Maier U.G."/>
            <person name="McRose D."/>
            <person name="Mock T."/>
            <person name="Neilson J.A."/>
            <person name="Onodera N.T."/>
            <person name="Poole A.M."/>
            <person name="Pritham E.J."/>
            <person name="Richards T.A."/>
            <person name="Rocap G."/>
            <person name="Roy S.W."/>
            <person name="Sarai C."/>
            <person name="Schaack S."/>
            <person name="Shirato S."/>
            <person name="Slamovits C.H."/>
            <person name="Spencer D.F."/>
            <person name="Suzuki S."/>
            <person name="Worden A.Z."/>
            <person name="Zauner S."/>
            <person name="Barry K."/>
            <person name="Bell C."/>
            <person name="Bharti A.K."/>
            <person name="Crow J.A."/>
            <person name="Grimwood J."/>
            <person name="Kramer R."/>
            <person name="Lindquist E."/>
            <person name="Lucas S."/>
            <person name="Salamov A."/>
            <person name="McFadden G.I."/>
            <person name="Lane C.E."/>
            <person name="Keeling P.J."/>
            <person name="Gray M.W."/>
            <person name="Grigoriev I.V."/>
            <person name="Archibald J.M."/>
        </authorList>
    </citation>
    <scope>NUCLEOTIDE SEQUENCE</scope>
    <source>
        <strain evidence="6">CCMP2712</strain>
    </source>
</reference>
<dbReference type="EMBL" id="JH993052">
    <property type="protein sequence ID" value="EKX38033.1"/>
    <property type="molecule type" value="Genomic_DNA"/>
</dbReference>
<dbReference type="eggNOG" id="KOG1536">
    <property type="taxonomic scope" value="Eukaryota"/>
</dbReference>
<dbReference type="RefSeq" id="XP_005825013.1">
    <property type="nucleotide sequence ID" value="XM_005824956.1"/>
</dbReference>
<evidence type="ECO:0000256" key="1">
    <source>
        <dbReference type="ARBA" id="ARBA00009934"/>
    </source>
</evidence>
<dbReference type="HOGENOM" id="CLU_051096_2_0_1"/>
<name>L1IP39_GUITC</name>
<proteinExistence type="inferred from homology"/>
<dbReference type="CDD" id="cd16442">
    <property type="entry name" value="BPL"/>
    <property type="match status" value="1"/>
</dbReference>
<dbReference type="PaxDb" id="55529-EKX38033"/>
<reference evidence="5" key="3">
    <citation type="submission" date="2016-03" db="UniProtKB">
        <authorList>
            <consortium name="EnsemblProtists"/>
        </authorList>
    </citation>
    <scope>IDENTIFICATION</scope>
</reference>
<evidence type="ECO:0000259" key="3">
    <source>
        <dbReference type="PROSITE" id="PS51733"/>
    </source>
</evidence>
<evidence type="ECO:0000256" key="2">
    <source>
        <dbReference type="ARBA" id="ARBA00022598"/>
    </source>
</evidence>
<protein>
    <recommendedName>
        <fullName evidence="3">BPL/LPL catalytic domain-containing protein</fullName>
    </recommendedName>
</protein>
<evidence type="ECO:0000313" key="4">
    <source>
        <dbReference type="EMBL" id="EKX38033.1"/>
    </source>
</evidence>
<dbReference type="PANTHER" id="PTHR12835">
    <property type="entry name" value="BIOTIN PROTEIN LIGASE"/>
    <property type="match status" value="1"/>
</dbReference>
<dbReference type="Proteomes" id="UP000011087">
    <property type="component" value="Unassembled WGS sequence"/>
</dbReference>
<dbReference type="NCBIfam" id="TIGR00121">
    <property type="entry name" value="birA_ligase"/>
    <property type="match status" value="1"/>
</dbReference>
<dbReference type="GO" id="GO:0004077">
    <property type="term" value="F:biotin--[biotin carboxyl-carrier protein] ligase activity"/>
    <property type="evidence" value="ECO:0007669"/>
    <property type="project" value="InterPro"/>
</dbReference>
<dbReference type="PANTHER" id="PTHR12835:SF5">
    <property type="entry name" value="BIOTIN--PROTEIN LIGASE"/>
    <property type="match status" value="1"/>
</dbReference>
<dbReference type="OrthoDB" id="10250105at2759"/>
<dbReference type="SUPFAM" id="SSF55681">
    <property type="entry name" value="Class II aaRS and biotin synthetases"/>
    <property type="match status" value="1"/>
</dbReference>
<dbReference type="InterPro" id="IPR004408">
    <property type="entry name" value="Biotin_CoA_COase_ligase"/>
</dbReference>
<feature type="domain" description="BPL/LPL catalytic" evidence="3">
    <location>
        <begin position="102"/>
        <end position="290"/>
    </location>
</feature>
<dbReference type="InterPro" id="IPR045864">
    <property type="entry name" value="aa-tRNA-synth_II/BPL/LPL"/>
</dbReference>
<comment type="similarity">
    <text evidence="1">Belongs to the biotin--protein ligase family.</text>
</comment>
<reference evidence="4 6" key="1">
    <citation type="journal article" date="2012" name="Nature">
        <title>Algal genomes reveal evolutionary mosaicism and the fate of nucleomorphs.</title>
        <authorList>
            <consortium name="DOE Joint Genome Institute"/>
            <person name="Curtis B.A."/>
            <person name="Tanifuji G."/>
            <person name="Burki F."/>
            <person name="Gruber A."/>
            <person name="Irimia M."/>
            <person name="Maruyama S."/>
            <person name="Arias M.C."/>
            <person name="Ball S.G."/>
            <person name="Gile G.H."/>
            <person name="Hirakawa Y."/>
            <person name="Hopkins J.F."/>
            <person name="Kuo A."/>
            <person name="Rensing S.A."/>
            <person name="Schmutz J."/>
            <person name="Symeonidi A."/>
            <person name="Elias M."/>
            <person name="Eveleigh R.J."/>
            <person name="Herman E.K."/>
            <person name="Klute M.J."/>
            <person name="Nakayama T."/>
            <person name="Obornik M."/>
            <person name="Reyes-Prieto A."/>
            <person name="Armbrust E.V."/>
            <person name="Aves S.J."/>
            <person name="Beiko R.G."/>
            <person name="Coutinho P."/>
            <person name="Dacks J.B."/>
            <person name="Durnford D.G."/>
            <person name="Fast N.M."/>
            <person name="Green B.R."/>
            <person name="Grisdale C.J."/>
            <person name="Hempel F."/>
            <person name="Henrissat B."/>
            <person name="Hoppner M.P."/>
            <person name="Ishida K."/>
            <person name="Kim E."/>
            <person name="Koreny L."/>
            <person name="Kroth P.G."/>
            <person name="Liu Y."/>
            <person name="Malik S.B."/>
            <person name="Maier U.G."/>
            <person name="McRose D."/>
            <person name="Mock T."/>
            <person name="Neilson J.A."/>
            <person name="Onodera N.T."/>
            <person name="Poole A.M."/>
            <person name="Pritham E.J."/>
            <person name="Richards T.A."/>
            <person name="Rocap G."/>
            <person name="Roy S.W."/>
            <person name="Sarai C."/>
            <person name="Schaack S."/>
            <person name="Shirato S."/>
            <person name="Slamovits C.H."/>
            <person name="Spencer D.F."/>
            <person name="Suzuki S."/>
            <person name="Worden A.Z."/>
            <person name="Zauner S."/>
            <person name="Barry K."/>
            <person name="Bell C."/>
            <person name="Bharti A.K."/>
            <person name="Crow J.A."/>
            <person name="Grimwood J."/>
            <person name="Kramer R."/>
            <person name="Lindquist E."/>
            <person name="Lucas S."/>
            <person name="Salamov A."/>
            <person name="McFadden G.I."/>
            <person name="Lane C.E."/>
            <person name="Keeling P.J."/>
            <person name="Gray M.W."/>
            <person name="Grigoriev I.V."/>
            <person name="Archibald J.M."/>
        </authorList>
    </citation>
    <scope>NUCLEOTIDE SEQUENCE</scope>
    <source>
        <strain evidence="4 6">CCMP2712</strain>
    </source>
</reference>
<dbReference type="GeneID" id="17294824"/>
<dbReference type="Gene3D" id="3.30.930.10">
    <property type="entry name" value="Bira Bifunctional Protein, Domain 2"/>
    <property type="match status" value="1"/>
</dbReference>
<dbReference type="EnsemblProtists" id="EKX38033">
    <property type="protein sequence ID" value="EKX38033"/>
    <property type="gene ID" value="GUITHDRAFT_144527"/>
</dbReference>
<sequence>MCRLLNIKAGFKHIRTWSRSISSFPSLALRGVQRSLLGALTLRSRRNLTTAAMSGGGGDERLRVFFRREADRNVLLNQLHDSDRMLLDTSGESEGRRDFDMDKFFSHLTTRRLGNVVIYNHSLSSTQELMMTRLKSEAEGILCVSDVQTSGRGRGENRWTSPKGCLCFSFSTGLEEARLLPFFQYVVSIAMYQAISELKWPNDIYGSKSQKIGGVLCQSTVSSPQHKKLSGHSYRVVAGVGVNTLNSEPTTCVRDLVDQSSLKVNAQRVSRELLLAAFCNHFEQLEEEFSSQGFRGLKDLYLHAWMHSGQRVQVQVEDKSETPITVEIVGISPSGFLSAVDDKGNVIELHPDGNSLNMLQGLIYMKR</sequence>
<dbReference type="STRING" id="905079.L1IP39"/>
<evidence type="ECO:0000313" key="5">
    <source>
        <dbReference type="EnsemblProtists" id="EKX38033"/>
    </source>
</evidence>
<accession>L1IP39</accession>
<keyword evidence="6" id="KW-1185">Reference proteome</keyword>